<keyword evidence="2" id="KW-1185">Reference proteome</keyword>
<accession>A0ACB9RLP1</accession>
<name>A0ACB9RLP1_9MYRT</name>
<organism evidence="1 2">
    <name type="scientific">Melastoma candidum</name>
    <dbReference type="NCBI Taxonomy" id="119954"/>
    <lineage>
        <taxon>Eukaryota</taxon>
        <taxon>Viridiplantae</taxon>
        <taxon>Streptophyta</taxon>
        <taxon>Embryophyta</taxon>
        <taxon>Tracheophyta</taxon>
        <taxon>Spermatophyta</taxon>
        <taxon>Magnoliopsida</taxon>
        <taxon>eudicotyledons</taxon>
        <taxon>Gunneridae</taxon>
        <taxon>Pentapetalae</taxon>
        <taxon>rosids</taxon>
        <taxon>malvids</taxon>
        <taxon>Myrtales</taxon>
        <taxon>Melastomataceae</taxon>
        <taxon>Melastomatoideae</taxon>
        <taxon>Melastomateae</taxon>
        <taxon>Melastoma</taxon>
    </lineage>
</organism>
<comment type="caution">
    <text evidence="1">The sequence shown here is derived from an EMBL/GenBank/DDBJ whole genome shotgun (WGS) entry which is preliminary data.</text>
</comment>
<dbReference type="EMBL" id="CM042882">
    <property type="protein sequence ID" value="KAI4379367.1"/>
    <property type="molecule type" value="Genomic_DNA"/>
</dbReference>
<evidence type="ECO:0000313" key="1">
    <source>
        <dbReference type="EMBL" id="KAI4379367.1"/>
    </source>
</evidence>
<protein>
    <submittedName>
        <fullName evidence="1">Uncharacterized protein</fullName>
    </submittedName>
</protein>
<reference evidence="2" key="1">
    <citation type="journal article" date="2023" name="Front. Plant Sci.">
        <title>Chromosomal-level genome assembly of Melastoma candidum provides insights into trichome evolution.</title>
        <authorList>
            <person name="Zhong Y."/>
            <person name="Wu W."/>
            <person name="Sun C."/>
            <person name="Zou P."/>
            <person name="Liu Y."/>
            <person name="Dai S."/>
            <person name="Zhou R."/>
        </authorList>
    </citation>
    <scope>NUCLEOTIDE SEQUENCE [LARGE SCALE GENOMIC DNA]</scope>
</reference>
<proteinExistence type="predicted"/>
<dbReference type="Proteomes" id="UP001057402">
    <property type="component" value="Chromosome 3"/>
</dbReference>
<sequence>MSATTTRRHTAAAPGHHHHRMASSSYSSAATTTFASSSAAFTSPSPTSLLHRSSSPTRVTLSPQPSQSIRFSLDRPVPVSPASNRRPPQVLRSLRPSRRIPRYSPNRLHARRSAMTNSLVRICGVEGGDLVKRALAALIRPSSHQQRRRAAFQPRPSRLSVMSKE</sequence>
<evidence type="ECO:0000313" key="2">
    <source>
        <dbReference type="Proteomes" id="UP001057402"/>
    </source>
</evidence>
<gene>
    <name evidence="1" type="ORF">MLD38_005678</name>
</gene>